<keyword evidence="13" id="KW-0732">Signal</keyword>
<dbReference type="Gene3D" id="3.90.1480.20">
    <property type="entry name" value="Glycosyl transferase family 29"/>
    <property type="match status" value="1"/>
</dbReference>
<dbReference type="GO" id="GO:0006491">
    <property type="term" value="P:N-glycan processing"/>
    <property type="evidence" value="ECO:0000318"/>
    <property type="project" value="GO_Central"/>
</dbReference>
<dbReference type="GO" id="GO:0003828">
    <property type="term" value="F:alpha-N-acetylneuraminate alpha-2,8-sialyltransferase activity"/>
    <property type="evidence" value="ECO:0000318"/>
    <property type="project" value="GO_Central"/>
</dbReference>
<comment type="subcellular location">
    <subcellularLocation>
        <location evidence="1">Golgi apparatus membrane</location>
        <topology evidence="1">Single-pass type II membrane protein</topology>
    </subcellularLocation>
</comment>
<dbReference type="InterPro" id="IPR012163">
    <property type="entry name" value="Sialyl_trans"/>
</dbReference>
<sequence>MPLVLRSVLFGSVTLLVLLLIIDDIAEVEKEAADLGRKKINLQQLIPKPHRKAAAHPDPTSVIKTLKDPIGLSYNNHSLKTWTFNKTLSNLIRKNILQFLDPERDISILKGTLKPGDIIHYVFDRHSTTNISENLYRLLPTVSPMKNQHHRRCAIVGNSGILLNSSCGSEIDAHDFVIRCNLAPVDEYSQDVGRQTNLVTMNPSVVQRAFQDLVSEEWKQRFLQRLQSLGGSVLWIPAFMAKGGEERVEWALRLILRHTVDVRTAFPSLRLLHAVRGYWLTNNVHIKRPTTGLLMYTMATRFCEEIHLYGFWPFPVDSHGKAVKYHYYDSLKYEYTSSSSPHTMPLEFRTLSTLHRQGALRLHTGSCEMENSRNQV</sequence>
<evidence type="ECO:0000256" key="6">
    <source>
        <dbReference type="ARBA" id="ARBA00022968"/>
    </source>
</evidence>
<accession>A0A3B3IHI1</accession>
<evidence type="ECO:0000256" key="2">
    <source>
        <dbReference type="ARBA" id="ARBA00006003"/>
    </source>
</evidence>
<keyword evidence="9" id="KW-0472">Membrane</keyword>
<feature type="signal peptide" evidence="13">
    <location>
        <begin position="1"/>
        <end position="19"/>
    </location>
</feature>
<dbReference type="OrthoDB" id="10264956at2759"/>
<dbReference type="GO" id="GO:0000139">
    <property type="term" value="C:Golgi membrane"/>
    <property type="evidence" value="ECO:0007669"/>
    <property type="project" value="UniProtKB-SubCell"/>
</dbReference>
<dbReference type="GO" id="GO:0009311">
    <property type="term" value="P:oligosaccharide metabolic process"/>
    <property type="evidence" value="ECO:0000318"/>
    <property type="project" value="GO_Central"/>
</dbReference>
<evidence type="ECO:0000256" key="13">
    <source>
        <dbReference type="SAM" id="SignalP"/>
    </source>
</evidence>
<reference evidence="14" key="2">
    <citation type="submission" date="2025-08" db="UniProtKB">
        <authorList>
            <consortium name="Ensembl"/>
        </authorList>
    </citation>
    <scope>IDENTIFICATION</scope>
    <source>
        <strain evidence="14">Hd-rR</strain>
    </source>
</reference>
<keyword evidence="10" id="KW-1015">Disulfide bond</keyword>
<keyword evidence="6" id="KW-0735">Signal-anchor</keyword>
<evidence type="ECO:0000256" key="1">
    <source>
        <dbReference type="ARBA" id="ARBA00004323"/>
    </source>
</evidence>
<dbReference type="PANTHER" id="PTHR11987:SF30">
    <property type="entry name" value="ALPHA-2,8-SIALYLTRANSFERASE 8B"/>
    <property type="match status" value="1"/>
</dbReference>
<evidence type="ECO:0000313" key="15">
    <source>
        <dbReference type="Proteomes" id="UP000001038"/>
    </source>
</evidence>
<keyword evidence="5" id="KW-0812">Transmembrane</keyword>
<feature type="disulfide bond" evidence="12">
    <location>
        <begin position="153"/>
        <end position="303"/>
    </location>
</feature>
<evidence type="ECO:0000256" key="11">
    <source>
        <dbReference type="ARBA" id="ARBA00023180"/>
    </source>
</evidence>
<evidence type="ECO:0000256" key="3">
    <source>
        <dbReference type="ARBA" id="ARBA00022676"/>
    </source>
</evidence>
<dbReference type="InterPro" id="IPR038578">
    <property type="entry name" value="GT29-like_sf"/>
</dbReference>
<name>A0A3B3IHI1_ORYLA</name>
<dbReference type="FunFam" id="3.90.1480.20:FF:000001">
    <property type="entry name" value="ST8 alpha-N-acetyl-neuraminide alpha-2,8-sialyltransferase 2"/>
    <property type="match status" value="1"/>
</dbReference>
<evidence type="ECO:0000313" key="14">
    <source>
        <dbReference type="Ensembl" id="ENSORLP00000043371.1"/>
    </source>
</evidence>
<dbReference type="Pfam" id="PF00777">
    <property type="entry name" value="Glyco_transf_29"/>
    <property type="match status" value="1"/>
</dbReference>
<dbReference type="InParanoid" id="A0A3B3IHI1"/>
<protein>
    <submittedName>
        <fullName evidence="14">ST8 alpha-N-acetyl-neuraminide alpha-2,8-sialyltransferase 2</fullName>
    </submittedName>
</protein>
<keyword evidence="7" id="KW-1133">Transmembrane helix</keyword>
<dbReference type="InterPro" id="IPR050943">
    <property type="entry name" value="Glycosyltr_29_Sialyltrsf"/>
</dbReference>
<reference evidence="14" key="3">
    <citation type="submission" date="2025-09" db="UniProtKB">
        <authorList>
            <consortium name="Ensembl"/>
        </authorList>
    </citation>
    <scope>IDENTIFICATION</scope>
    <source>
        <strain evidence="14">Hd-rR</strain>
    </source>
</reference>
<evidence type="ECO:0000256" key="9">
    <source>
        <dbReference type="ARBA" id="ARBA00023136"/>
    </source>
</evidence>
<gene>
    <name evidence="14" type="primary">ST8SIA2</name>
    <name evidence="14" type="synonym">st8sia2</name>
</gene>
<dbReference type="GeneID" id="100125461"/>
<evidence type="ECO:0000256" key="10">
    <source>
        <dbReference type="ARBA" id="ARBA00023157"/>
    </source>
</evidence>
<evidence type="ECO:0000256" key="8">
    <source>
        <dbReference type="ARBA" id="ARBA00023034"/>
    </source>
</evidence>
<dbReference type="Ensembl" id="ENSORLT00000028976.1">
    <property type="protein sequence ID" value="ENSORLP00000043371.1"/>
    <property type="gene ID" value="ENSORLG00000008368.2"/>
</dbReference>
<dbReference type="STRING" id="8090.ENSORLP00000043371"/>
<dbReference type="AlphaFoldDB" id="A0A3B3IHI1"/>
<dbReference type="InterPro" id="IPR001675">
    <property type="entry name" value="Glyco_trans_29"/>
</dbReference>
<evidence type="ECO:0000256" key="7">
    <source>
        <dbReference type="ARBA" id="ARBA00022989"/>
    </source>
</evidence>
<keyword evidence="3" id="KW-0328">Glycosyltransferase</keyword>
<dbReference type="KEGG" id="ola:100125461"/>
<comment type="similarity">
    <text evidence="2">Belongs to the glycosyltransferase 29 family.</text>
</comment>
<dbReference type="PIRSF" id="PIRSF005557">
    <property type="entry name" value="Sialyl_trans"/>
    <property type="match status" value="1"/>
</dbReference>
<reference evidence="14 15" key="1">
    <citation type="journal article" date="2007" name="Nature">
        <title>The medaka draft genome and insights into vertebrate genome evolution.</title>
        <authorList>
            <person name="Kasahara M."/>
            <person name="Naruse K."/>
            <person name="Sasaki S."/>
            <person name="Nakatani Y."/>
            <person name="Qu W."/>
            <person name="Ahsan B."/>
            <person name="Yamada T."/>
            <person name="Nagayasu Y."/>
            <person name="Doi K."/>
            <person name="Kasai Y."/>
            <person name="Jindo T."/>
            <person name="Kobayashi D."/>
            <person name="Shimada A."/>
            <person name="Toyoda A."/>
            <person name="Kuroki Y."/>
            <person name="Fujiyama A."/>
            <person name="Sasaki T."/>
            <person name="Shimizu A."/>
            <person name="Asakawa S."/>
            <person name="Shimizu N."/>
            <person name="Hashimoto S."/>
            <person name="Yang J."/>
            <person name="Lee Y."/>
            <person name="Matsushima K."/>
            <person name="Sugano S."/>
            <person name="Sakaizumi M."/>
            <person name="Narita T."/>
            <person name="Ohishi K."/>
            <person name="Haga S."/>
            <person name="Ohta F."/>
            <person name="Nomoto H."/>
            <person name="Nogata K."/>
            <person name="Morishita T."/>
            <person name="Endo T."/>
            <person name="Shin-I T."/>
            <person name="Takeda H."/>
            <person name="Morishita S."/>
            <person name="Kohara Y."/>
        </authorList>
    </citation>
    <scope>NUCLEOTIDE SEQUENCE [LARGE SCALE GENOMIC DNA]</scope>
    <source>
        <strain evidence="14 15">Hd-rR</strain>
    </source>
</reference>
<dbReference type="GeneTree" id="ENSGT01030000234535"/>
<keyword evidence="4" id="KW-0808">Transferase</keyword>
<dbReference type="Bgee" id="ENSORLG00000008368">
    <property type="expression patterns" value="Expressed in brain and 9 other cell types or tissues"/>
</dbReference>
<organism evidence="14 15">
    <name type="scientific">Oryzias latipes</name>
    <name type="common">Japanese rice fish</name>
    <name type="synonym">Japanese killifish</name>
    <dbReference type="NCBI Taxonomy" id="8090"/>
    <lineage>
        <taxon>Eukaryota</taxon>
        <taxon>Metazoa</taxon>
        <taxon>Chordata</taxon>
        <taxon>Craniata</taxon>
        <taxon>Vertebrata</taxon>
        <taxon>Euteleostomi</taxon>
        <taxon>Actinopterygii</taxon>
        <taxon>Neopterygii</taxon>
        <taxon>Teleostei</taxon>
        <taxon>Neoteleostei</taxon>
        <taxon>Acanthomorphata</taxon>
        <taxon>Ovalentaria</taxon>
        <taxon>Atherinomorphae</taxon>
        <taxon>Beloniformes</taxon>
        <taxon>Adrianichthyidae</taxon>
        <taxon>Oryziinae</taxon>
        <taxon>Oryzias</taxon>
    </lineage>
</organism>
<proteinExistence type="inferred from homology"/>
<dbReference type="CTD" id="8128"/>
<feature type="chain" id="PRO_5017474049" evidence="13">
    <location>
        <begin position="20"/>
        <end position="376"/>
    </location>
</feature>
<dbReference type="RefSeq" id="XP_023811600.1">
    <property type="nucleotide sequence ID" value="XM_023955832.1"/>
</dbReference>
<keyword evidence="11" id="KW-0325">Glycoprotein</keyword>
<evidence type="ECO:0000256" key="12">
    <source>
        <dbReference type="PIRSR" id="PIRSR005557-2"/>
    </source>
</evidence>
<dbReference type="Proteomes" id="UP000001038">
    <property type="component" value="Chromosome 6"/>
</dbReference>
<keyword evidence="15" id="KW-1185">Reference proteome</keyword>
<dbReference type="PANTHER" id="PTHR11987">
    <property type="entry name" value="ALPHA-2,8-SIALYLTRANSFERASE"/>
    <property type="match status" value="1"/>
</dbReference>
<keyword evidence="8" id="KW-0333">Golgi apparatus</keyword>
<evidence type="ECO:0000256" key="4">
    <source>
        <dbReference type="ARBA" id="ARBA00022679"/>
    </source>
</evidence>
<evidence type="ECO:0000256" key="5">
    <source>
        <dbReference type="ARBA" id="ARBA00022692"/>
    </source>
</evidence>